<evidence type="ECO:0000313" key="2">
    <source>
        <dbReference type="Proteomes" id="UP001161691"/>
    </source>
</evidence>
<gene>
    <name evidence="1" type="ORF">KB449_32415</name>
</gene>
<dbReference type="Pfam" id="PF12224">
    <property type="entry name" value="Amidoligase_2"/>
    <property type="match status" value="1"/>
</dbReference>
<name>A0ABT6TV64_9BACL</name>
<dbReference type="InterPro" id="IPR022025">
    <property type="entry name" value="Amidoligase_2"/>
</dbReference>
<reference evidence="1" key="1">
    <citation type="submission" date="2023-04" db="EMBL/GenBank/DDBJ databases">
        <title>Comparative genomic analysis of Cohnella hashimotonis sp. nov., isolated from the International Space Station.</title>
        <authorList>
            <person name="Venkateswaran K."/>
            <person name="Simpson A."/>
        </authorList>
    </citation>
    <scope>NUCLEOTIDE SEQUENCE</scope>
    <source>
        <strain evidence="1">F6_2S_P_1</strain>
    </source>
</reference>
<comment type="caution">
    <text evidence="1">The sequence shown here is derived from an EMBL/GenBank/DDBJ whole genome shotgun (WGS) entry which is preliminary data.</text>
</comment>
<accession>A0ABT6TV64</accession>
<organism evidence="1 2">
    <name type="scientific">Cohnella hashimotonis</name>
    <dbReference type="NCBI Taxonomy" id="2826895"/>
    <lineage>
        <taxon>Bacteria</taxon>
        <taxon>Bacillati</taxon>
        <taxon>Bacillota</taxon>
        <taxon>Bacilli</taxon>
        <taxon>Bacillales</taxon>
        <taxon>Paenibacillaceae</taxon>
        <taxon>Cohnella</taxon>
    </lineage>
</organism>
<dbReference type="EMBL" id="JAGRPV010000001">
    <property type="protein sequence ID" value="MDI4649677.1"/>
    <property type="molecule type" value="Genomic_DNA"/>
</dbReference>
<dbReference type="SUPFAM" id="SSF55931">
    <property type="entry name" value="Glutamine synthetase/guanido kinase"/>
    <property type="match status" value="1"/>
</dbReference>
<sequence>MKEMEPLLVDWKELRFGVEIEFVGGNPQQVELWPGWIMAHDERQIDGDGAESGSELKPPPIKWEDREQIREMLMRLRATGAEANWNCGLHVHVGLEPWGEESIPRFIEAALLYQEVVRSLLDSSEARLPFCPPVTQEMRDRFISEPGSAALYRKGRPQSHRCGINLAAWYDIGTVEIRYANGSLDYDEVINTVEFCLRFVAAIGAGQQLPCDPRRMAIALGAPVGGYPPPIPAPQWYRERIWLENALVPILTPLARSLVQDGEILYILPRPDGILVAIEDANGDLSKHLVQLPSAGWEAVRLLQE</sequence>
<proteinExistence type="predicted"/>
<dbReference type="Proteomes" id="UP001161691">
    <property type="component" value="Unassembled WGS sequence"/>
</dbReference>
<dbReference type="InterPro" id="IPR014746">
    <property type="entry name" value="Gln_synth/guanido_kin_cat_dom"/>
</dbReference>
<protein>
    <submittedName>
        <fullName evidence="1">Amidoligase family protein</fullName>
    </submittedName>
</protein>
<keyword evidence="2" id="KW-1185">Reference proteome</keyword>
<dbReference type="RefSeq" id="WP_282912288.1">
    <property type="nucleotide sequence ID" value="NZ_JAGRPV010000001.1"/>
</dbReference>
<evidence type="ECO:0000313" key="1">
    <source>
        <dbReference type="EMBL" id="MDI4649677.1"/>
    </source>
</evidence>